<dbReference type="EMBL" id="CP002582">
    <property type="protein sequence ID" value="ADZ82798.1"/>
    <property type="molecule type" value="Genomic_DNA"/>
</dbReference>
<dbReference type="KEGG" id="cle:Clole_1068"/>
<organism evidence="2 3">
    <name type="scientific">Cellulosilyticum lentocellum (strain ATCC 49066 / DSM 5427 / NCIMB 11756 / RHM5)</name>
    <name type="common">Clostridium lentocellum</name>
    <dbReference type="NCBI Taxonomy" id="642492"/>
    <lineage>
        <taxon>Bacteria</taxon>
        <taxon>Bacillati</taxon>
        <taxon>Bacillota</taxon>
        <taxon>Clostridia</taxon>
        <taxon>Lachnospirales</taxon>
        <taxon>Cellulosilyticaceae</taxon>
        <taxon>Cellulosilyticum</taxon>
    </lineage>
</organism>
<dbReference type="AlphaFoldDB" id="F2JRY4"/>
<keyword evidence="1" id="KW-0472">Membrane</keyword>
<dbReference type="eggNOG" id="ENOG502ZBIU">
    <property type="taxonomic scope" value="Bacteria"/>
</dbReference>
<dbReference type="Proteomes" id="UP000008467">
    <property type="component" value="Chromosome"/>
</dbReference>
<keyword evidence="1" id="KW-1133">Transmembrane helix</keyword>
<dbReference type="RefSeq" id="WP_013656097.1">
    <property type="nucleotide sequence ID" value="NC_015275.1"/>
</dbReference>
<protein>
    <submittedName>
        <fullName evidence="2">Uncharacterized protein</fullName>
    </submittedName>
</protein>
<dbReference type="HOGENOM" id="CLU_699605_0_0_9"/>
<keyword evidence="3" id="KW-1185">Reference proteome</keyword>
<evidence type="ECO:0000256" key="1">
    <source>
        <dbReference type="SAM" id="Phobius"/>
    </source>
</evidence>
<proteinExistence type="predicted"/>
<accession>F2JRY4</accession>
<gene>
    <name evidence="2" type="ordered locus">Clole_1068</name>
</gene>
<dbReference type="Pfam" id="PF18975">
    <property type="entry name" value="DUF5711"/>
    <property type="match status" value="1"/>
</dbReference>
<reference evidence="2 3" key="1">
    <citation type="journal article" date="2011" name="J. Bacteriol.">
        <title>Complete genome sequence of the cellulose-degrading bacterium Cellulosilyticum lentocellum.</title>
        <authorList>
            <consortium name="US DOE Joint Genome Institute"/>
            <person name="Miller D.A."/>
            <person name="Suen G."/>
            <person name="Bruce D."/>
            <person name="Copeland A."/>
            <person name="Cheng J.F."/>
            <person name="Detter C."/>
            <person name="Goodwin L.A."/>
            <person name="Han C.S."/>
            <person name="Hauser L.J."/>
            <person name="Land M.L."/>
            <person name="Lapidus A."/>
            <person name="Lucas S."/>
            <person name="Meincke L."/>
            <person name="Pitluck S."/>
            <person name="Tapia R."/>
            <person name="Teshima H."/>
            <person name="Woyke T."/>
            <person name="Fox B.G."/>
            <person name="Angert E.R."/>
            <person name="Currie C.R."/>
        </authorList>
    </citation>
    <scope>NUCLEOTIDE SEQUENCE [LARGE SCALE GENOMIC DNA]</scope>
    <source>
        <strain evidence="3">ATCC 49066 / DSM 5427 / NCIMB 11756 / RHM5</strain>
    </source>
</reference>
<sequence length="394" mass="44804">MTDVIKKRRFKITNIILLIIVMGIFVYIAELQGWINIYNEGQATLIESDTILTLDTKEKTYVGVNNKQIYKITTDGITAYDFDKQEIWSDTLSLNSIIVKQRTPYIAVGSKDGKSVILFNDKGRQTEITTTNPIIYFSVNQEGSMVTIEENEKSHTVTAYDKSGKFICKRTSFIENDGYPIVAEISPNSNLLLVSYININEPQVVSTLIGIDVTDKQTEQLDNIKYGIKQKDNLIYALEFINENTLVSVGDKKVTWYDTEGNEQTTKSNLYSVFTPYIMEMSKYGDGYLPLIISEKPAQNIIHRQDQLIYLNSKGQEIFKLQLKEGAESFYSDSSGVVYKSEGIFKGYDRLGNLIFEYSPTLDVSKVIYSTTLKRGIAINKEKVILLTPKKERK</sequence>
<name>F2JRY4_CELLD</name>
<evidence type="ECO:0000313" key="3">
    <source>
        <dbReference type="Proteomes" id="UP000008467"/>
    </source>
</evidence>
<dbReference type="STRING" id="642492.Clole_1068"/>
<feature type="transmembrane region" description="Helical" evidence="1">
    <location>
        <begin position="12"/>
        <end position="29"/>
    </location>
</feature>
<keyword evidence="1" id="KW-0812">Transmembrane</keyword>
<evidence type="ECO:0000313" key="2">
    <source>
        <dbReference type="EMBL" id="ADZ82798.1"/>
    </source>
</evidence>
<dbReference type="InterPro" id="IPR043765">
    <property type="entry name" value="DUF5711"/>
</dbReference>
<dbReference type="SUPFAM" id="SSF82171">
    <property type="entry name" value="DPP6 N-terminal domain-like"/>
    <property type="match status" value="1"/>
</dbReference>